<dbReference type="RefSeq" id="WP_158202744.1">
    <property type="nucleotide sequence ID" value="NZ_WSZK01000001.1"/>
</dbReference>
<dbReference type="InterPro" id="IPR029044">
    <property type="entry name" value="Nucleotide-diphossugar_trans"/>
</dbReference>
<dbReference type="SUPFAM" id="SSF53448">
    <property type="entry name" value="Nucleotide-diphospho-sugar transferases"/>
    <property type="match status" value="1"/>
</dbReference>
<dbReference type="OrthoDB" id="204927at2157"/>
<evidence type="ECO:0008006" key="3">
    <source>
        <dbReference type="Google" id="ProtNLM"/>
    </source>
</evidence>
<protein>
    <recommendedName>
        <fullName evidence="3">Nucleotide-diphospho-sugar transferase domain-containing protein</fullName>
    </recommendedName>
</protein>
<reference evidence="1 2" key="1">
    <citation type="submission" date="2019-12" db="EMBL/GenBank/DDBJ databases">
        <title>Halocatena pleomorpha gen. nov. sp. nov., an extremely halophilic archaeon of family Halobacteriaceae isolated from saltpan soil.</title>
        <authorList>
            <person name="Pal Y."/>
            <person name="Verma A."/>
            <person name="Krishnamurthi S."/>
            <person name="Kumar P."/>
        </authorList>
    </citation>
    <scope>NUCLEOTIDE SEQUENCE [LARGE SCALE GENOMIC DNA]</scope>
    <source>
        <strain evidence="1 2">JCM 16495</strain>
    </source>
</reference>
<dbReference type="Proteomes" id="UP000451471">
    <property type="component" value="Unassembled WGS sequence"/>
</dbReference>
<sequence length="295" mass="33319">MSRGVLYIATGPDHAREACLSAESVKTAMPDVPVALATDQDVESPSVDEYLDVPDPAYGFADKVYNLERTPFDRTVFLDTDTYVAHDISELFDVLDGFDVAANQFPSWSPGDEWTDDIPECYPEYSTGVLAYERSDRVWRFFEEWKTAFEDIAAQGETEDQYSFRRASYEGDVRIATVPANYNCIYWTLGTLAGPAKVFHGRYFDMDGPGISEQQDLETALEKVNASDRYRVFIQQDEYLRVHTWRGEGLVERLLISLRSHGLRYTVDRAVPALKRAVSDRTPIPVGSSGTTRTD</sequence>
<keyword evidence="2" id="KW-1185">Reference proteome</keyword>
<evidence type="ECO:0000313" key="2">
    <source>
        <dbReference type="Proteomes" id="UP000451471"/>
    </source>
</evidence>
<accession>A0A6B0GHW7</accession>
<proteinExistence type="predicted"/>
<name>A0A6B0GHW7_9EURY</name>
<dbReference type="EMBL" id="WSZK01000001">
    <property type="protein sequence ID" value="MWG33019.1"/>
    <property type="molecule type" value="Genomic_DNA"/>
</dbReference>
<dbReference type="Gene3D" id="3.90.550.10">
    <property type="entry name" value="Spore Coat Polysaccharide Biosynthesis Protein SpsA, Chain A"/>
    <property type="match status" value="1"/>
</dbReference>
<comment type="caution">
    <text evidence="1">The sequence shown here is derived from an EMBL/GenBank/DDBJ whole genome shotgun (WGS) entry which is preliminary data.</text>
</comment>
<organism evidence="1 2">
    <name type="scientific">Halomarina oriensis</name>
    <dbReference type="NCBI Taxonomy" id="671145"/>
    <lineage>
        <taxon>Archaea</taxon>
        <taxon>Methanobacteriati</taxon>
        <taxon>Methanobacteriota</taxon>
        <taxon>Stenosarchaea group</taxon>
        <taxon>Halobacteria</taxon>
        <taxon>Halobacteriales</taxon>
        <taxon>Natronomonadaceae</taxon>
        <taxon>Halomarina</taxon>
    </lineage>
</organism>
<gene>
    <name evidence="1" type="ORF">GQS65_00695</name>
</gene>
<evidence type="ECO:0000313" key="1">
    <source>
        <dbReference type="EMBL" id="MWG33019.1"/>
    </source>
</evidence>
<dbReference type="AlphaFoldDB" id="A0A6B0GHW7"/>